<dbReference type="InterPro" id="IPR011009">
    <property type="entry name" value="Kinase-like_dom_sf"/>
</dbReference>
<dbReference type="InterPro" id="IPR014710">
    <property type="entry name" value="RmlC-like_jellyroll"/>
</dbReference>
<name>A0AAU9JWU5_9CILI</name>
<feature type="domain" description="Cyclic nucleotide-binding" evidence="12">
    <location>
        <begin position="178"/>
        <end position="279"/>
    </location>
</feature>
<evidence type="ECO:0000256" key="9">
    <source>
        <dbReference type="ARBA" id="ARBA00022842"/>
    </source>
</evidence>
<dbReference type="Proteomes" id="UP001162131">
    <property type="component" value="Unassembled WGS sequence"/>
</dbReference>
<dbReference type="EMBL" id="CAJZBQ010000051">
    <property type="protein sequence ID" value="CAG9330469.1"/>
    <property type="molecule type" value="Genomic_DNA"/>
</dbReference>
<evidence type="ECO:0000259" key="11">
    <source>
        <dbReference type="PROSITE" id="PS50011"/>
    </source>
</evidence>
<feature type="domain" description="Cyclic nucleotide-binding" evidence="12">
    <location>
        <begin position="417"/>
        <end position="515"/>
    </location>
</feature>
<dbReference type="PROSITE" id="PS00888">
    <property type="entry name" value="CNMP_BINDING_1"/>
    <property type="match status" value="1"/>
</dbReference>
<protein>
    <recommendedName>
        <fullName evidence="10">cGMP-dependent protein kinase</fullName>
    </recommendedName>
</protein>
<dbReference type="GO" id="GO:0005524">
    <property type="term" value="F:ATP binding"/>
    <property type="evidence" value="ECO:0007669"/>
    <property type="project" value="UniProtKB-KW"/>
</dbReference>
<sequence length="864" mass="98137">MGNGCTSLATKRYNLLISRKHRSTSIGDENQEAATANVEERYKTEEDMKMIMNALASHFILKGLDEDSRFEIARTMKHYTIGPREYVFEEGKPGQSFYILASGRLEVVMNGTKKNLISPGFGFGELALLDARPRTASIISIEKCHLWGVDRDTFKDAVRRVNLLGHEENKKFIDNISIFKSLTQAQKDRILASLNTQRWGNGQKIVREGDYGTLFYIIKEGIATCSKNDLEVRHLGKGDYFGELSELYDHSRSATITAVGDVKVVSISCQSLFEILGDSLQQIIYKNSIRIAIESSQVLSALKKSQIEKLLDYMITTRYQPGALIIPKGTKKGEYLYIVLRGSAVSLSGRKYGNLTCIGDRDLLVTPNCDFIDDVIAEIETDVSEISKATIEKCIEGDLKEITAANDLKVILDNVFLFTGLSVTKHQALKNSLNVMYFNDRDSIILENRPGEYFYIVKSGKVVCRKGNKRVRIITKYDYFGERALIYGTTRSASIQADGPVICWMIGKSAFLDLISEEIRARIEHRIELQEISISLADLTIIKPLGKSMFGNTFLMANRARNRLYSVKALLKEKIEKLGIQMNLQMEREIALQMNHPMLMSIVDTVKDAWRVYFISEYIKGKDLFCILKEIQLVSEIHAKYLIASVALIFEYLHERNIIFRNLKPENMIIDEEGYPVLIDFSAAKIINGRTYTTIGSPHYMAPEVILGSGYSFNADWWSLGIVLYELLYGKVPFGEDEIDPHSIYEKILEHRISYPSSVLQTNSAKPLIQQLLNKNPSARTGGGTKAFKCNIWFENLNWGRLRTKALKMPFVPKFLDLDNEIEEALNSPKNRYEVFEAEEISDPIKSKIYDREPSLHIGWDNDF</sequence>
<dbReference type="Gene3D" id="1.10.510.10">
    <property type="entry name" value="Transferase(Phosphotransferase) domain 1"/>
    <property type="match status" value="1"/>
</dbReference>
<dbReference type="SUPFAM" id="SSF51206">
    <property type="entry name" value="cAMP-binding domain-like"/>
    <property type="match status" value="4"/>
</dbReference>
<dbReference type="Pfam" id="PF00069">
    <property type="entry name" value="Pkinase"/>
    <property type="match status" value="1"/>
</dbReference>
<dbReference type="PANTHER" id="PTHR24353:SF37">
    <property type="entry name" value="CAMP-DEPENDENT PROTEIN KINASE CATALYTIC SUBUNIT PRKX"/>
    <property type="match status" value="1"/>
</dbReference>
<dbReference type="SMART" id="SM00100">
    <property type="entry name" value="cNMP"/>
    <property type="match status" value="4"/>
</dbReference>
<evidence type="ECO:0000313" key="13">
    <source>
        <dbReference type="EMBL" id="CAG9330469.1"/>
    </source>
</evidence>
<dbReference type="GO" id="GO:0004691">
    <property type="term" value="F:cAMP-dependent protein kinase activity"/>
    <property type="evidence" value="ECO:0007669"/>
    <property type="project" value="TreeGrafter"/>
</dbReference>
<dbReference type="PROSITE" id="PS50042">
    <property type="entry name" value="CNMP_BINDING_3"/>
    <property type="match status" value="4"/>
</dbReference>
<dbReference type="InterPro" id="IPR018488">
    <property type="entry name" value="cNMP-bd_CS"/>
</dbReference>
<dbReference type="CDD" id="cd00038">
    <property type="entry name" value="CAP_ED"/>
    <property type="match status" value="4"/>
</dbReference>
<organism evidence="13 14">
    <name type="scientific">Blepharisma stoltei</name>
    <dbReference type="NCBI Taxonomy" id="1481888"/>
    <lineage>
        <taxon>Eukaryota</taxon>
        <taxon>Sar</taxon>
        <taxon>Alveolata</taxon>
        <taxon>Ciliophora</taxon>
        <taxon>Postciliodesmatophora</taxon>
        <taxon>Heterotrichea</taxon>
        <taxon>Heterotrichida</taxon>
        <taxon>Blepharismidae</taxon>
        <taxon>Blepharisma</taxon>
    </lineage>
</organism>
<evidence type="ECO:0000256" key="3">
    <source>
        <dbReference type="ARBA" id="ARBA00022527"/>
    </source>
</evidence>
<evidence type="ECO:0000256" key="6">
    <source>
        <dbReference type="ARBA" id="ARBA00022741"/>
    </source>
</evidence>
<evidence type="ECO:0000256" key="4">
    <source>
        <dbReference type="ARBA" id="ARBA00022679"/>
    </source>
</evidence>
<dbReference type="SUPFAM" id="SSF56112">
    <property type="entry name" value="Protein kinase-like (PK-like)"/>
    <property type="match status" value="1"/>
</dbReference>
<dbReference type="PROSITE" id="PS50011">
    <property type="entry name" value="PROTEIN_KINASE_DOM"/>
    <property type="match status" value="1"/>
</dbReference>
<dbReference type="AlphaFoldDB" id="A0AAU9JWU5"/>
<dbReference type="InterPro" id="IPR000719">
    <property type="entry name" value="Prot_kinase_dom"/>
</dbReference>
<accession>A0AAU9JWU5</accession>
<keyword evidence="9" id="KW-0460">Magnesium</keyword>
<evidence type="ECO:0000256" key="10">
    <source>
        <dbReference type="ARBA" id="ARBA00024113"/>
    </source>
</evidence>
<dbReference type="GO" id="GO:0005952">
    <property type="term" value="C:cAMP-dependent protein kinase complex"/>
    <property type="evidence" value="ECO:0007669"/>
    <property type="project" value="TreeGrafter"/>
</dbReference>
<keyword evidence="2" id="KW-0963">Cytoplasm</keyword>
<dbReference type="PANTHER" id="PTHR24353">
    <property type="entry name" value="CYCLIC NUCLEOTIDE-DEPENDENT PROTEIN KINASE"/>
    <property type="match status" value="1"/>
</dbReference>
<evidence type="ECO:0000256" key="5">
    <source>
        <dbReference type="ARBA" id="ARBA00022723"/>
    </source>
</evidence>
<evidence type="ECO:0000313" key="14">
    <source>
        <dbReference type="Proteomes" id="UP001162131"/>
    </source>
</evidence>
<evidence type="ECO:0000256" key="1">
    <source>
        <dbReference type="ARBA" id="ARBA00001946"/>
    </source>
</evidence>
<feature type="domain" description="Protein kinase" evidence="11">
    <location>
        <begin position="539"/>
        <end position="794"/>
    </location>
</feature>
<evidence type="ECO:0000256" key="2">
    <source>
        <dbReference type="ARBA" id="ARBA00022490"/>
    </source>
</evidence>
<comment type="caution">
    <text evidence="13">The sequence shown here is derived from an EMBL/GenBank/DDBJ whole genome shotgun (WGS) entry which is preliminary data.</text>
</comment>
<reference evidence="13" key="1">
    <citation type="submission" date="2021-09" db="EMBL/GenBank/DDBJ databases">
        <authorList>
            <consortium name="AG Swart"/>
            <person name="Singh M."/>
            <person name="Singh A."/>
            <person name="Seah K."/>
            <person name="Emmerich C."/>
        </authorList>
    </citation>
    <scope>NUCLEOTIDE SEQUENCE</scope>
    <source>
        <strain evidence="13">ATCC30299</strain>
    </source>
</reference>
<proteinExistence type="predicted"/>
<evidence type="ECO:0000256" key="7">
    <source>
        <dbReference type="ARBA" id="ARBA00022777"/>
    </source>
</evidence>
<dbReference type="GO" id="GO:0046872">
    <property type="term" value="F:metal ion binding"/>
    <property type="evidence" value="ECO:0007669"/>
    <property type="project" value="UniProtKB-KW"/>
</dbReference>
<comment type="cofactor">
    <cofactor evidence="1">
        <name>Mg(2+)</name>
        <dbReference type="ChEBI" id="CHEBI:18420"/>
    </cofactor>
</comment>
<evidence type="ECO:0000256" key="8">
    <source>
        <dbReference type="ARBA" id="ARBA00022840"/>
    </source>
</evidence>
<dbReference type="Gene3D" id="2.60.120.10">
    <property type="entry name" value="Jelly Rolls"/>
    <property type="match status" value="4"/>
</dbReference>
<keyword evidence="6" id="KW-0547">Nucleotide-binding</keyword>
<feature type="domain" description="Cyclic nucleotide-binding" evidence="12">
    <location>
        <begin position="60"/>
        <end position="175"/>
    </location>
</feature>
<keyword evidence="14" id="KW-1185">Reference proteome</keyword>
<keyword evidence="7" id="KW-0418">Kinase</keyword>
<gene>
    <name evidence="13" type="ORF">BSTOLATCC_MIC51057</name>
</gene>
<keyword evidence="3" id="KW-0723">Serine/threonine-protein kinase</keyword>
<keyword evidence="8" id="KW-0067">ATP-binding</keyword>
<dbReference type="InterPro" id="IPR018490">
    <property type="entry name" value="cNMP-bd_dom_sf"/>
</dbReference>
<evidence type="ECO:0000259" key="12">
    <source>
        <dbReference type="PROSITE" id="PS50042"/>
    </source>
</evidence>
<feature type="domain" description="Cyclic nucleotide-binding" evidence="12">
    <location>
        <begin position="298"/>
        <end position="344"/>
    </location>
</feature>
<dbReference type="PROSITE" id="PS00889">
    <property type="entry name" value="CNMP_BINDING_2"/>
    <property type="match status" value="2"/>
</dbReference>
<keyword evidence="5" id="KW-0479">Metal-binding</keyword>
<keyword evidence="4" id="KW-0808">Transferase</keyword>
<dbReference type="Pfam" id="PF00027">
    <property type="entry name" value="cNMP_binding"/>
    <property type="match status" value="3"/>
</dbReference>
<dbReference type="Gene3D" id="3.30.200.20">
    <property type="entry name" value="Phosphorylase Kinase, domain 1"/>
    <property type="match status" value="1"/>
</dbReference>
<dbReference type="InterPro" id="IPR000595">
    <property type="entry name" value="cNMP-bd_dom"/>
</dbReference>